<proteinExistence type="predicted"/>
<dbReference type="Proteomes" id="UP000501690">
    <property type="component" value="Linkage Group LG3"/>
</dbReference>
<keyword evidence="2" id="KW-1185">Reference proteome</keyword>
<sequence length="93" mass="10821">MIKSFCTTFHRSISCSFSRSISSRFHPFSCPNDWGYIRPLILKSVQVRSVLVKPSDRRVVRPRKDGSVMATKFNWNDRRDRSVASSLKSLQRD</sequence>
<gene>
    <name evidence="1" type="ORF">DEO72_LG3g2872</name>
</gene>
<evidence type="ECO:0000313" key="2">
    <source>
        <dbReference type="Proteomes" id="UP000501690"/>
    </source>
</evidence>
<reference evidence="1 2" key="1">
    <citation type="submission" date="2019-04" db="EMBL/GenBank/DDBJ databases">
        <title>An improved genome assembly and genetic linkage map for asparagus bean, Vigna unguiculata ssp. sesquipedialis.</title>
        <authorList>
            <person name="Xia Q."/>
            <person name="Zhang R."/>
            <person name="Dong Y."/>
        </authorList>
    </citation>
    <scope>NUCLEOTIDE SEQUENCE [LARGE SCALE GENOMIC DNA]</scope>
    <source>
        <tissue evidence="1">Leaf</tissue>
    </source>
</reference>
<evidence type="ECO:0000313" key="1">
    <source>
        <dbReference type="EMBL" id="QCD88328.1"/>
    </source>
</evidence>
<organism evidence="1 2">
    <name type="scientific">Vigna unguiculata</name>
    <name type="common">Cowpea</name>
    <dbReference type="NCBI Taxonomy" id="3917"/>
    <lineage>
        <taxon>Eukaryota</taxon>
        <taxon>Viridiplantae</taxon>
        <taxon>Streptophyta</taxon>
        <taxon>Embryophyta</taxon>
        <taxon>Tracheophyta</taxon>
        <taxon>Spermatophyta</taxon>
        <taxon>Magnoliopsida</taxon>
        <taxon>eudicotyledons</taxon>
        <taxon>Gunneridae</taxon>
        <taxon>Pentapetalae</taxon>
        <taxon>rosids</taxon>
        <taxon>fabids</taxon>
        <taxon>Fabales</taxon>
        <taxon>Fabaceae</taxon>
        <taxon>Papilionoideae</taxon>
        <taxon>50 kb inversion clade</taxon>
        <taxon>NPAAA clade</taxon>
        <taxon>indigoferoid/millettioid clade</taxon>
        <taxon>Phaseoleae</taxon>
        <taxon>Vigna</taxon>
    </lineage>
</organism>
<name>A0A4D6LIJ2_VIGUN</name>
<dbReference type="AlphaFoldDB" id="A0A4D6LIJ2"/>
<accession>A0A4D6LIJ2</accession>
<dbReference type="EMBL" id="CP039347">
    <property type="protein sequence ID" value="QCD88328.1"/>
    <property type="molecule type" value="Genomic_DNA"/>
</dbReference>
<protein>
    <submittedName>
        <fullName evidence="1">Uncharacterized protein</fullName>
    </submittedName>
</protein>